<dbReference type="Gene3D" id="3.20.20.80">
    <property type="entry name" value="Glycosidases"/>
    <property type="match status" value="1"/>
</dbReference>
<keyword evidence="2 4" id="KW-0378">Hydrolase</keyword>
<gene>
    <name evidence="7" type="ORF">L1F29_07790</name>
</gene>
<dbReference type="InterPro" id="IPR013780">
    <property type="entry name" value="Glyco_hydro_b"/>
</dbReference>
<proteinExistence type="inferred from homology"/>
<feature type="domain" description="Glycoside hydrolase family 31 TIM barrel" evidence="5">
    <location>
        <begin position="127"/>
        <end position="277"/>
    </location>
</feature>
<dbReference type="InterPro" id="IPR050985">
    <property type="entry name" value="Alpha-glycosidase_related"/>
</dbReference>
<dbReference type="Pfam" id="PF21365">
    <property type="entry name" value="Glyco_hydro_31_3rd"/>
    <property type="match status" value="1"/>
</dbReference>
<evidence type="ECO:0000256" key="3">
    <source>
        <dbReference type="ARBA" id="ARBA00023295"/>
    </source>
</evidence>
<dbReference type="Gene3D" id="2.60.40.1180">
    <property type="entry name" value="Golgi alpha-mannosidase II"/>
    <property type="match status" value="1"/>
</dbReference>
<dbReference type="Proteomes" id="UP001057877">
    <property type="component" value="Chromosome"/>
</dbReference>
<evidence type="ECO:0000256" key="4">
    <source>
        <dbReference type="RuleBase" id="RU361185"/>
    </source>
</evidence>
<evidence type="ECO:0000259" key="5">
    <source>
        <dbReference type="Pfam" id="PF01055"/>
    </source>
</evidence>
<dbReference type="Pfam" id="PF01055">
    <property type="entry name" value="Glyco_hydro_31_2nd"/>
    <property type="match status" value="1"/>
</dbReference>
<evidence type="ECO:0000256" key="1">
    <source>
        <dbReference type="ARBA" id="ARBA00007806"/>
    </source>
</evidence>
<dbReference type="SUPFAM" id="SSF51445">
    <property type="entry name" value="(Trans)glycosidases"/>
    <property type="match status" value="1"/>
</dbReference>
<keyword evidence="8" id="KW-1185">Reference proteome</keyword>
<evidence type="ECO:0000256" key="2">
    <source>
        <dbReference type="ARBA" id="ARBA00022801"/>
    </source>
</evidence>
<accession>A0ABY5SHI0</accession>
<dbReference type="GO" id="GO:0016787">
    <property type="term" value="F:hydrolase activity"/>
    <property type="evidence" value="ECO:0007669"/>
    <property type="project" value="UniProtKB-KW"/>
</dbReference>
<evidence type="ECO:0000313" key="8">
    <source>
        <dbReference type="Proteomes" id="UP001057877"/>
    </source>
</evidence>
<dbReference type="EMBL" id="CP091430">
    <property type="protein sequence ID" value="UVI31708.1"/>
    <property type="molecule type" value="Genomic_DNA"/>
</dbReference>
<dbReference type="RefSeq" id="WP_258387770.1">
    <property type="nucleotide sequence ID" value="NZ_CP091430.1"/>
</dbReference>
<dbReference type="InterPro" id="IPR017853">
    <property type="entry name" value="GH"/>
</dbReference>
<dbReference type="PANTHER" id="PTHR43053:SF4">
    <property type="entry name" value="MYOGENESIS-REGULATING GLYCOSIDASE"/>
    <property type="match status" value="1"/>
</dbReference>
<organism evidence="7 8">
    <name type="scientific">Paenibacillus spongiae</name>
    <dbReference type="NCBI Taxonomy" id="2909671"/>
    <lineage>
        <taxon>Bacteria</taxon>
        <taxon>Bacillati</taxon>
        <taxon>Bacillota</taxon>
        <taxon>Bacilli</taxon>
        <taxon>Bacillales</taxon>
        <taxon>Paenibacillaceae</taxon>
        <taxon>Paenibacillus</taxon>
    </lineage>
</organism>
<comment type="similarity">
    <text evidence="1 4">Belongs to the glycosyl hydrolase 31 family.</text>
</comment>
<sequence length="509" mass="57723">MNKISMEVLPGEYWWGGAVSDGIHMPFGKASFSRGLDPNLTANQAAPVLVSSKGRSIWSEDPFRFEFEEGQLRIESGSSSDIEIEEQHGDLRGAFQAVQAKRFPAQGHIPHETMFTRPQYNTWIELMYDQEQHRILEYAEAIIANGMPPGLLMIDDNWQEDYGTWEFHPGRFESPRRMVDRLHELGFTVMLWICPFISPDSAVFRELSGRGYLVRSEDGTVAVREWWNGYSAMLDLTNKGAIAWFEGQLNRLQDKYGIDGFKFDGGDPLYYRNSDLCAERTTANGQCEAYARIGLNYRLNEYRACWKLAGEPLAQRLCDKAHSWETNGLASLIPNGLSQGLMGYAFTCPDMIGGGEYVNFMANSDKLDQELFVRYAQCSALFPMMQFSAAPWRVLDQEHFRYCEEAARLHVEFGDYIVSLARHAAQTGEPIIRHMAYEFGDGHFAEVNDQFMLGSDVLVAPVIRKGAAEREIRFPEGAWRGDDGSLVQGPCVQTVSAPLSRLPWYRREA</sequence>
<dbReference type="InterPro" id="IPR048395">
    <property type="entry name" value="Glyco_hydro_31_C"/>
</dbReference>
<evidence type="ECO:0000259" key="6">
    <source>
        <dbReference type="Pfam" id="PF21365"/>
    </source>
</evidence>
<dbReference type="PANTHER" id="PTHR43053">
    <property type="entry name" value="GLYCOSIDASE FAMILY 31"/>
    <property type="match status" value="1"/>
</dbReference>
<dbReference type="CDD" id="cd06592">
    <property type="entry name" value="GH31_NET37"/>
    <property type="match status" value="1"/>
</dbReference>
<protein>
    <submittedName>
        <fullName evidence="7">Glycoside hydrolase family 31 protein</fullName>
    </submittedName>
</protein>
<dbReference type="InterPro" id="IPR000322">
    <property type="entry name" value="Glyco_hydro_31_TIM"/>
</dbReference>
<evidence type="ECO:0000313" key="7">
    <source>
        <dbReference type="EMBL" id="UVI31708.1"/>
    </source>
</evidence>
<dbReference type="SUPFAM" id="SSF51011">
    <property type="entry name" value="Glycosyl hydrolase domain"/>
    <property type="match status" value="1"/>
</dbReference>
<reference evidence="7" key="1">
    <citation type="submission" date="2022-01" db="EMBL/GenBank/DDBJ databases">
        <title>Paenibacillus spongiae sp. nov., isolated from marine sponge.</title>
        <authorList>
            <person name="Li Z."/>
            <person name="Zhang M."/>
        </authorList>
    </citation>
    <scope>NUCLEOTIDE SEQUENCE</scope>
    <source>
        <strain evidence="7">PHS-Z3</strain>
    </source>
</reference>
<keyword evidence="3 4" id="KW-0326">Glycosidase</keyword>
<feature type="domain" description="Glycosyl hydrolase family 31 C-terminal" evidence="6">
    <location>
        <begin position="428"/>
        <end position="508"/>
    </location>
</feature>
<name>A0ABY5SHI0_9BACL</name>